<evidence type="ECO:0000256" key="2">
    <source>
        <dbReference type="ARBA" id="ARBA00023315"/>
    </source>
</evidence>
<sequence length="152" mass="17532">MIILRYATKEDLPVLLEFEQGVVTAERPYNPTLIEGEIHYYDLNSLINSENAALIVAESGNEIIASGYALIRNVEKDYYKFSRYAYLGFMYVKPDHRGKGVNKLILDELTNWSRDQGVSEIRLEVYADNESAVKAYEKTDFEPLLLLMRKKI</sequence>
<dbReference type="RefSeq" id="WP_024566383.1">
    <property type="nucleotide sequence ID" value="NZ_CP007547.1"/>
</dbReference>
<dbReference type="Gene3D" id="3.40.630.30">
    <property type="match status" value="1"/>
</dbReference>
<dbReference type="InterPro" id="IPR050832">
    <property type="entry name" value="Bact_Acetyltransf"/>
</dbReference>
<protein>
    <submittedName>
        <fullName evidence="4">Ribosomal-protein-alanine acetyltransferase</fullName>
    </submittedName>
</protein>
<proteinExistence type="predicted"/>
<dbReference type="Proteomes" id="UP000028933">
    <property type="component" value="Chromosome"/>
</dbReference>
<dbReference type="PANTHER" id="PTHR43877:SF2">
    <property type="entry name" value="AMINOALKYLPHOSPHONATE N-ACETYLTRANSFERASE-RELATED"/>
    <property type="match status" value="1"/>
</dbReference>
<dbReference type="InterPro" id="IPR016181">
    <property type="entry name" value="Acyl_CoA_acyltransferase"/>
</dbReference>
<accession>A0A077EIP3</accession>
<dbReference type="CDD" id="cd04301">
    <property type="entry name" value="NAT_SF"/>
    <property type="match status" value="1"/>
</dbReference>
<dbReference type="PANTHER" id="PTHR43877">
    <property type="entry name" value="AMINOALKYLPHOSPHONATE N-ACETYLTRANSFERASE-RELATED-RELATED"/>
    <property type="match status" value="1"/>
</dbReference>
<dbReference type="InterPro" id="IPR000182">
    <property type="entry name" value="GNAT_dom"/>
</dbReference>
<dbReference type="SUPFAM" id="SSF55729">
    <property type="entry name" value="Acyl-CoA N-acyltransferases (Nat)"/>
    <property type="match status" value="1"/>
</dbReference>
<dbReference type="PROSITE" id="PS51186">
    <property type="entry name" value="GNAT"/>
    <property type="match status" value="1"/>
</dbReference>
<dbReference type="EMBL" id="CP007547">
    <property type="protein sequence ID" value="AIL47337.1"/>
    <property type="molecule type" value="Genomic_DNA"/>
</dbReference>
<reference evidence="4" key="1">
    <citation type="journal article" date="2013" name="Lancet">
        <title>First case of E anophelis outbreak in an intensive-care unit.</title>
        <authorList>
            <person name="Teo J."/>
            <person name="Tan S.Y."/>
            <person name="Tay M."/>
            <person name="Ding Y."/>
            <person name="Kjelleberg S."/>
            <person name="Givskov M."/>
            <person name="Lin R.T."/>
            <person name="Yang L."/>
        </authorList>
    </citation>
    <scope>NUCLEOTIDE SEQUENCE [LARGE SCALE GENOMIC DNA]</scope>
    <source>
        <strain evidence="4">NUHP1</strain>
    </source>
</reference>
<evidence type="ECO:0000256" key="1">
    <source>
        <dbReference type="ARBA" id="ARBA00022679"/>
    </source>
</evidence>
<dbReference type="KEGG" id="eao:BD94_3562"/>
<dbReference type="STRING" id="1338011.BD94_3562"/>
<gene>
    <name evidence="4" type="ORF">BD94_3562</name>
</gene>
<keyword evidence="2" id="KW-0012">Acyltransferase</keyword>
<evidence type="ECO:0000259" key="3">
    <source>
        <dbReference type="PROSITE" id="PS51186"/>
    </source>
</evidence>
<keyword evidence="1 4" id="KW-0808">Transferase</keyword>
<organism evidence="4 5">
    <name type="scientific">Elizabethkingia anophelis NUHP1</name>
    <dbReference type="NCBI Taxonomy" id="1338011"/>
    <lineage>
        <taxon>Bacteria</taxon>
        <taxon>Pseudomonadati</taxon>
        <taxon>Bacteroidota</taxon>
        <taxon>Flavobacteriia</taxon>
        <taxon>Flavobacteriales</taxon>
        <taxon>Weeksellaceae</taxon>
        <taxon>Elizabethkingia</taxon>
    </lineage>
</organism>
<name>A0A077EIP3_9FLAO</name>
<dbReference type="HOGENOM" id="CLU_013985_36_3_10"/>
<evidence type="ECO:0000313" key="5">
    <source>
        <dbReference type="Proteomes" id="UP000028933"/>
    </source>
</evidence>
<dbReference type="AlphaFoldDB" id="A0A077EIP3"/>
<dbReference type="eggNOG" id="COG0456">
    <property type="taxonomic scope" value="Bacteria"/>
</dbReference>
<dbReference type="GO" id="GO:0016747">
    <property type="term" value="F:acyltransferase activity, transferring groups other than amino-acyl groups"/>
    <property type="evidence" value="ECO:0007669"/>
    <property type="project" value="InterPro"/>
</dbReference>
<dbReference type="Pfam" id="PF00583">
    <property type="entry name" value="Acetyltransf_1"/>
    <property type="match status" value="1"/>
</dbReference>
<evidence type="ECO:0000313" key="4">
    <source>
        <dbReference type="EMBL" id="AIL47337.1"/>
    </source>
</evidence>
<reference evidence="4" key="2">
    <citation type="journal article" date="2015" name="Genome Biol. Evol.">
        <title>Complete Genome Sequence and Transcriptomic Analysis of the Novel Pathogen Elizabethkingia anophelis in Response to Oxidative Stress.</title>
        <authorList>
            <person name="Li Y."/>
            <person name="Liu Y."/>
            <person name="Chew S.C."/>
            <person name="Tay M."/>
            <person name="Salido M.M."/>
            <person name="Teo J."/>
            <person name="Lauro F.M."/>
            <person name="Givskov M."/>
            <person name="Yang L."/>
        </authorList>
    </citation>
    <scope>NUCLEOTIDE SEQUENCE</scope>
    <source>
        <strain evidence="4">NUHP1</strain>
    </source>
</reference>
<feature type="domain" description="N-acetyltransferase" evidence="3">
    <location>
        <begin position="2"/>
        <end position="152"/>
    </location>
</feature>